<evidence type="ECO:0000313" key="2">
    <source>
        <dbReference type="Proteomes" id="UP000673383"/>
    </source>
</evidence>
<name>A0A8I1YGI0_BRAEL</name>
<dbReference type="EMBL" id="JAFICZ010000001">
    <property type="protein sequence ID" value="MBP1299326.1"/>
    <property type="molecule type" value="Genomic_DNA"/>
</dbReference>
<protein>
    <submittedName>
        <fullName evidence="1">Uncharacterized protein</fullName>
    </submittedName>
</protein>
<proteinExistence type="predicted"/>
<organism evidence="1 2">
    <name type="scientific">Bradyrhizobium elkanii</name>
    <dbReference type="NCBI Taxonomy" id="29448"/>
    <lineage>
        <taxon>Bacteria</taxon>
        <taxon>Pseudomonadati</taxon>
        <taxon>Pseudomonadota</taxon>
        <taxon>Alphaproteobacteria</taxon>
        <taxon>Hyphomicrobiales</taxon>
        <taxon>Nitrobacteraceae</taxon>
        <taxon>Bradyrhizobium</taxon>
    </lineage>
</organism>
<dbReference type="Proteomes" id="UP000673383">
    <property type="component" value="Unassembled WGS sequence"/>
</dbReference>
<sequence>MWLFSWNLDHKMLDESRARYRGYARSAVELFGASDWRFRRRSSAHKIAKQFDRVVADSADDRNEFDDIEPPLTAFVFGDERLRLLEAASQGMLGKPCSFARRNHNGTKGRLVRRMDGFADAAGGRGHCLDRLIPASDYPKTG</sequence>
<accession>A0A8I1YGI0</accession>
<comment type="caution">
    <text evidence="1">The sequence shown here is derived from an EMBL/GenBank/DDBJ whole genome shotgun (WGS) entry which is preliminary data.</text>
</comment>
<reference evidence="1" key="1">
    <citation type="submission" date="2021-02" db="EMBL/GenBank/DDBJ databases">
        <title>Genomic Encyclopedia of Type Strains, Phase IV (KMG-V): Genome sequencing to study the core and pangenomes of soil and plant-associated prokaryotes.</title>
        <authorList>
            <person name="Whitman W."/>
        </authorList>
    </citation>
    <scope>NUCLEOTIDE SEQUENCE</scope>
    <source>
        <strain evidence="1">USDA 406</strain>
    </source>
</reference>
<gene>
    <name evidence="1" type="ORF">JOH49_009079</name>
</gene>
<evidence type="ECO:0000313" key="1">
    <source>
        <dbReference type="EMBL" id="MBP1299326.1"/>
    </source>
</evidence>
<dbReference type="AlphaFoldDB" id="A0A8I1YGI0"/>